<evidence type="ECO:0000313" key="3">
    <source>
        <dbReference type="EMBL" id="MEA5521032.1"/>
    </source>
</evidence>
<protein>
    <submittedName>
        <fullName evidence="3">MnmC family methyltransferase</fullName>
    </submittedName>
</protein>
<dbReference type="PANTHER" id="PTHR39963">
    <property type="entry name" value="SLL0983 PROTEIN"/>
    <property type="match status" value="1"/>
</dbReference>
<reference evidence="3 4" key="1">
    <citation type="submission" date="2023-12" db="EMBL/GenBank/DDBJ databases">
        <title>Baltic Sea Cyanobacteria.</title>
        <authorList>
            <person name="Delbaje E."/>
            <person name="Fewer D.P."/>
            <person name="Shishido T.K."/>
        </authorList>
    </citation>
    <scope>NUCLEOTIDE SEQUENCE [LARGE SCALE GENOMIC DNA]</scope>
    <source>
        <strain evidence="3 4">CCNP 1315</strain>
    </source>
</reference>
<organism evidence="3 4">
    <name type="scientific">Limnoraphis robusta CCNP1315</name>
    <dbReference type="NCBI Taxonomy" id="3110306"/>
    <lineage>
        <taxon>Bacteria</taxon>
        <taxon>Bacillati</taxon>
        <taxon>Cyanobacteriota</taxon>
        <taxon>Cyanophyceae</taxon>
        <taxon>Oscillatoriophycideae</taxon>
        <taxon>Oscillatoriales</taxon>
        <taxon>Sirenicapillariaceae</taxon>
        <taxon>Limnoraphis</taxon>
    </lineage>
</organism>
<gene>
    <name evidence="3" type="ORF">VB854_19005</name>
</gene>
<dbReference type="RefSeq" id="WP_323272036.1">
    <property type="nucleotide sequence ID" value="NZ_JAYGHT010000129.1"/>
</dbReference>
<dbReference type="EMBL" id="JAYGHT010000129">
    <property type="protein sequence ID" value="MEA5521032.1"/>
    <property type="molecule type" value="Genomic_DNA"/>
</dbReference>
<dbReference type="InterPro" id="IPR008471">
    <property type="entry name" value="MnmC-like_methylTransf"/>
</dbReference>
<dbReference type="Proteomes" id="UP001301728">
    <property type="component" value="Unassembled WGS sequence"/>
</dbReference>
<dbReference type="Pfam" id="PF05430">
    <property type="entry name" value="Methyltransf_30"/>
    <property type="match status" value="1"/>
</dbReference>
<dbReference type="Gene3D" id="3.40.50.150">
    <property type="entry name" value="Vaccinia Virus protein VP39"/>
    <property type="match status" value="1"/>
</dbReference>
<dbReference type="GO" id="GO:0008168">
    <property type="term" value="F:methyltransferase activity"/>
    <property type="evidence" value="ECO:0007669"/>
    <property type="project" value="UniProtKB-KW"/>
</dbReference>
<evidence type="ECO:0000313" key="4">
    <source>
        <dbReference type="Proteomes" id="UP001301728"/>
    </source>
</evidence>
<proteinExistence type="predicted"/>
<feature type="compositionally biased region" description="Basic residues" evidence="1">
    <location>
        <begin position="281"/>
        <end position="292"/>
    </location>
</feature>
<feature type="compositionally biased region" description="Polar residues" evidence="1">
    <location>
        <begin position="269"/>
        <end position="280"/>
    </location>
</feature>
<keyword evidence="4" id="KW-1185">Reference proteome</keyword>
<evidence type="ECO:0000259" key="2">
    <source>
        <dbReference type="Pfam" id="PF05430"/>
    </source>
</evidence>
<dbReference type="PANTHER" id="PTHR39963:SF1">
    <property type="entry name" value="MNMC-LIKE METHYLTRANSFERASE DOMAIN-CONTAINING PROTEIN"/>
    <property type="match status" value="1"/>
</dbReference>
<keyword evidence="3" id="KW-0489">Methyltransferase</keyword>
<name>A0ABU5U1F9_9CYAN</name>
<keyword evidence="3" id="KW-0808">Transferase</keyword>
<feature type="domain" description="MnmC-like methyltransferase" evidence="2">
    <location>
        <begin position="101"/>
        <end position="225"/>
    </location>
</feature>
<feature type="region of interest" description="Disordered" evidence="1">
    <location>
        <begin position="265"/>
        <end position="292"/>
    </location>
</feature>
<dbReference type="SUPFAM" id="SSF53335">
    <property type="entry name" value="S-adenosyl-L-methionine-dependent methyltransferases"/>
    <property type="match status" value="1"/>
</dbReference>
<sequence length="292" mass="32179">MEKPEHLTLQPTADGSYTFFSSVFGESFHSQFGAKQEAELKFVEPLNLRQRAQQSPLFLLDICYGLGYNSAAALTAIRETNPDCKIELIALELDETVPKSAIAHHLLDSYPAEIVELLAQFSTTHSFKSDRLQAKLLLGDARITLQQVRSSEFKADAIFLDPFSPPVCPQLWTVEFLSLVAQCLKPDGKLATYSCSATVRSALLAAGLTIGSTSPVGRRTPGTVAGFSAALPPLSTSELEHLQTRAAVPYRDPELNDNAESIIQRRYQEQQSSSLEPTSQWKKRHRVRAGSE</sequence>
<dbReference type="GO" id="GO:0032259">
    <property type="term" value="P:methylation"/>
    <property type="evidence" value="ECO:0007669"/>
    <property type="project" value="UniProtKB-KW"/>
</dbReference>
<dbReference type="InterPro" id="IPR029063">
    <property type="entry name" value="SAM-dependent_MTases_sf"/>
</dbReference>
<accession>A0ABU5U1F9</accession>
<evidence type="ECO:0000256" key="1">
    <source>
        <dbReference type="SAM" id="MobiDB-lite"/>
    </source>
</evidence>
<comment type="caution">
    <text evidence="3">The sequence shown here is derived from an EMBL/GenBank/DDBJ whole genome shotgun (WGS) entry which is preliminary data.</text>
</comment>